<dbReference type="EMBL" id="JAULUE010002065">
    <property type="protein sequence ID" value="KAK5878532.1"/>
    <property type="molecule type" value="Genomic_DNA"/>
</dbReference>
<feature type="compositionally biased region" description="Polar residues" evidence="1">
    <location>
        <begin position="489"/>
        <end position="500"/>
    </location>
</feature>
<accession>A0AAN8B5N4</accession>
<feature type="compositionally biased region" description="Basic residues" evidence="1">
    <location>
        <begin position="358"/>
        <end position="367"/>
    </location>
</feature>
<evidence type="ECO:0000313" key="3">
    <source>
        <dbReference type="Proteomes" id="UP001335648"/>
    </source>
</evidence>
<feature type="compositionally biased region" description="Basic residues" evidence="1">
    <location>
        <begin position="194"/>
        <end position="203"/>
    </location>
</feature>
<proteinExistence type="predicted"/>
<feature type="compositionally biased region" description="Polar residues" evidence="1">
    <location>
        <begin position="515"/>
        <end position="524"/>
    </location>
</feature>
<feature type="compositionally biased region" description="Basic residues" evidence="1">
    <location>
        <begin position="276"/>
        <end position="285"/>
    </location>
</feature>
<name>A0AAN8B5N4_9TELE</name>
<feature type="compositionally biased region" description="Basic residues" evidence="1">
    <location>
        <begin position="112"/>
        <end position="121"/>
    </location>
</feature>
<gene>
    <name evidence="2" type="ORF">CesoFtcFv8_023931</name>
</gene>
<feature type="compositionally biased region" description="Polar residues" evidence="1">
    <location>
        <begin position="305"/>
        <end position="320"/>
    </location>
</feature>
<reference evidence="2 3" key="1">
    <citation type="journal article" date="2023" name="Mol. Biol. Evol.">
        <title>Genomics of Secondarily Temperate Adaptation in the Only Non-Antarctic Icefish.</title>
        <authorList>
            <person name="Rivera-Colon A.G."/>
            <person name="Rayamajhi N."/>
            <person name="Minhas B.F."/>
            <person name="Madrigal G."/>
            <person name="Bilyk K.T."/>
            <person name="Yoon V."/>
            <person name="Hune M."/>
            <person name="Gregory S."/>
            <person name="Cheng C.H.C."/>
            <person name="Catchen J.M."/>
        </authorList>
    </citation>
    <scope>NUCLEOTIDE SEQUENCE [LARGE SCALE GENOMIC DNA]</scope>
    <source>
        <strain evidence="2">JC2023a</strain>
    </source>
</reference>
<evidence type="ECO:0000256" key="1">
    <source>
        <dbReference type="SAM" id="MobiDB-lite"/>
    </source>
</evidence>
<organism evidence="2 3">
    <name type="scientific">Champsocephalus esox</name>
    <name type="common">pike icefish</name>
    <dbReference type="NCBI Taxonomy" id="159716"/>
    <lineage>
        <taxon>Eukaryota</taxon>
        <taxon>Metazoa</taxon>
        <taxon>Chordata</taxon>
        <taxon>Craniata</taxon>
        <taxon>Vertebrata</taxon>
        <taxon>Euteleostomi</taxon>
        <taxon>Actinopterygii</taxon>
        <taxon>Neopterygii</taxon>
        <taxon>Teleostei</taxon>
        <taxon>Neoteleostei</taxon>
        <taxon>Acanthomorphata</taxon>
        <taxon>Eupercaria</taxon>
        <taxon>Perciformes</taxon>
        <taxon>Notothenioidei</taxon>
        <taxon>Channichthyidae</taxon>
        <taxon>Champsocephalus</taxon>
    </lineage>
</organism>
<feature type="compositionally biased region" description="Polar residues" evidence="1">
    <location>
        <begin position="406"/>
        <end position="417"/>
    </location>
</feature>
<sequence>MNSKSSFGPHPPQSPLIIGETADPDLKQPGSKHGRVIKHQNKDPLQGRVPTPCPPDIVPSQQRSELTTKHSLLPTISKGVQRTHNQTQFRPHPPQSPLIRGKTADPDLKQPGSKHGRVIKHQNKDPLQGRVPTPCPPDIVPSQQRSEQTTKHSLLPTISKGVQRTHNQTQFRPHPPQSPLIRGKTADPDLKQPGSKHGRVIKHQNKDPLQGRVPTPCPPDIVSSQQRSEQTTKHSLLPTISKGVQRTHNQTQFRPHPPQSPLIRGKTADPDLKQPGSKHGRVIKHQNKDPLQGRVPTPCPPDIVPSQQRSELTTKHSLLPTTPKGVQRTHNQTQFRPHPPQSPLISGETADPDLKQPGSKHGRVIKHQNKDPLQGRVPTPCPPDIVPSQQRSELTTKHSLLPTISKGVQRTNNQTQFRPHPPQSPLISGETADPDLKQPGSKYGRVIKHQNKYPVKGRVLLTPCPPDIVPSQQRSELTTKHSLLPTISKGVQRTNNQTQFRPHPPQSPLIRGGSSLKTSYSQTPRLRLPPITEKVQLTTRKQ</sequence>
<dbReference type="AlphaFoldDB" id="A0AAN8B5N4"/>
<feature type="compositionally biased region" description="Polar residues" evidence="1">
    <location>
        <begin position="160"/>
        <end position="171"/>
    </location>
</feature>
<feature type="compositionally biased region" description="Basic residues" evidence="1">
    <location>
        <begin position="30"/>
        <end position="39"/>
    </location>
</feature>
<feature type="compositionally biased region" description="Polar residues" evidence="1">
    <location>
        <begin position="242"/>
        <end position="253"/>
    </location>
</feature>
<feature type="region of interest" description="Disordered" evidence="1">
    <location>
        <begin position="464"/>
        <end position="524"/>
    </location>
</feature>
<protein>
    <submittedName>
        <fullName evidence="2">Uncharacterized protein</fullName>
    </submittedName>
</protein>
<feature type="region of interest" description="Disordered" evidence="1">
    <location>
        <begin position="1"/>
        <end position="450"/>
    </location>
</feature>
<dbReference type="Proteomes" id="UP001335648">
    <property type="component" value="Unassembled WGS sequence"/>
</dbReference>
<feature type="compositionally biased region" description="Polar residues" evidence="1">
    <location>
        <begin position="78"/>
        <end position="89"/>
    </location>
</feature>
<comment type="caution">
    <text evidence="2">The sequence shown here is derived from an EMBL/GenBank/DDBJ whole genome shotgun (WGS) entry which is preliminary data.</text>
</comment>
<evidence type="ECO:0000313" key="2">
    <source>
        <dbReference type="EMBL" id="KAK5878532.1"/>
    </source>
</evidence>
<keyword evidence="3" id="KW-1185">Reference proteome</keyword>